<evidence type="ECO:0000256" key="1">
    <source>
        <dbReference type="ARBA" id="ARBA00023002"/>
    </source>
</evidence>
<dbReference type="STRING" id="860235.AOZ06_09400"/>
<proteinExistence type="predicted"/>
<evidence type="ECO:0000259" key="2">
    <source>
        <dbReference type="Pfam" id="PF07992"/>
    </source>
</evidence>
<evidence type="ECO:0000313" key="4">
    <source>
        <dbReference type="Proteomes" id="UP000063699"/>
    </source>
</evidence>
<dbReference type="InterPro" id="IPR036188">
    <property type="entry name" value="FAD/NAD-bd_sf"/>
</dbReference>
<dbReference type="AlphaFoldDB" id="A0A0N9HYY0"/>
<dbReference type="InterPro" id="IPR023753">
    <property type="entry name" value="FAD/NAD-binding_dom"/>
</dbReference>
<dbReference type="RefSeq" id="WP_054289081.1">
    <property type="nucleotide sequence ID" value="NZ_CP012752.1"/>
</dbReference>
<protein>
    <submittedName>
        <fullName evidence="3">Ferredoxin</fullName>
    </submittedName>
</protein>
<dbReference type="InterPro" id="IPR017224">
    <property type="entry name" value="Opine_Oxase_asu/HCN_bsu"/>
</dbReference>
<gene>
    <name evidence="3" type="ORF">AOZ06_09400</name>
</gene>
<dbReference type="PIRSF" id="PIRSF037495">
    <property type="entry name" value="Opine_OX_OoxA/HcnB"/>
    <property type="match status" value="1"/>
</dbReference>
<reference evidence="3 4" key="1">
    <citation type="submission" date="2015-07" db="EMBL/GenBank/DDBJ databases">
        <title>Genome sequencing of Kibdelosporangium phytohabitans.</title>
        <authorList>
            <person name="Qin S."/>
            <person name="Xing K."/>
        </authorList>
    </citation>
    <scope>NUCLEOTIDE SEQUENCE [LARGE SCALE GENOMIC DNA]</scope>
    <source>
        <strain evidence="3 4">KLBMP1111</strain>
    </source>
</reference>
<dbReference type="KEGG" id="kphy:AOZ06_09400"/>
<organism evidence="3 4">
    <name type="scientific">Kibdelosporangium phytohabitans</name>
    <dbReference type="NCBI Taxonomy" id="860235"/>
    <lineage>
        <taxon>Bacteria</taxon>
        <taxon>Bacillati</taxon>
        <taxon>Actinomycetota</taxon>
        <taxon>Actinomycetes</taxon>
        <taxon>Pseudonocardiales</taxon>
        <taxon>Pseudonocardiaceae</taxon>
        <taxon>Kibdelosporangium</taxon>
    </lineage>
</organism>
<dbReference type="PRINTS" id="PR00469">
    <property type="entry name" value="PNDRDTASEII"/>
</dbReference>
<dbReference type="OrthoDB" id="9801699at2"/>
<dbReference type="Gene3D" id="1.10.10.1100">
    <property type="entry name" value="BFD-like [2Fe-2S]-binding domain"/>
    <property type="match status" value="1"/>
</dbReference>
<keyword evidence="4" id="KW-1185">Reference proteome</keyword>
<dbReference type="PANTHER" id="PTHR42949:SF3">
    <property type="entry name" value="ANAEROBIC GLYCEROL-3-PHOSPHATE DEHYDROGENASE SUBUNIT B"/>
    <property type="match status" value="1"/>
</dbReference>
<name>A0A0N9HYY0_9PSEU</name>
<evidence type="ECO:0000313" key="3">
    <source>
        <dbReference type="EMBL" id="ALG07110.1"/>
    </source>
</evidence>
<dbReference type="InterPro" id="IPR051691">
    <property type="entry name" value="Metab_Enz_Cyan_OpOx_G3PDH"/>
</dbReference>
<dbReference type="PANTHER" id="PTHR42949">
    <property type="entry name" value="ANAEROBIC GLYCEROL-3-PHOSPHATE DEHYDROGENASE SUBUNIT B"/>
    <property type="match status" value="1"/>
</dbReference>
<accession>A0A0N9HYY0</accession>
<dbReference type="InterPro" id="IPR041854">
    <property type="entry name" value="BFD-like_2Fe2S-bd_dom_sf"/>
</dbReference>
<dbReference type="Gene3D" id="3.50.50.60">
    <property type="entry name" value="FAD/NAD(P)-binding domain"/>
    <property type="match status" value="3"/>
</dbReference>
<dbReference type="Proteomes" id="UP000063699">
    <property type="component" value="Chromosome"/>
</dbReference>
<dbReference type="EMBL" id="CP012752">
    <property type="protein sequence ID" value="ALG07110.1"/>
    <property type="molecule type" value="Genomic_DNA"/>
</dbReference>
<sequence length="418" mass="43874">MRVVVIGAGPAGISAARAAATRGAEVVLIDSGPSVGGQFFRQPHDRPRTVPGVEHLASTVVWAIEGRRVHVLSGPADGPDRKARTIDADALVLATGAHDRVVPFPGWDMRGVYTAGAAQILAKEQRLPIGRRVLVAGTGPFLLAVTKALIDVGAKVTGVLEANSPARWLRAPLAGRHKLGEAAQYMALLARHRIPYRPRTAVVAVHGGDQVRTATVAKLDADWNVQRTEQVEADAVCVGYGFTPQLELAIAAGCELADGFVKVSFKQATSVPGVFAAGEITGIGGADLAAAEGTVAGIAAVDGDVPHDTLRKVRQGRRFATALAQAYPIGPGWRDWLATDTIVCRCERVTYGALCDAVDTRSATGARTAKLVSRVGLGRCQGRTCLRNAADLTGVAFPERRPIAAPLRLGELAAKEEQ</sequence>
<keyword evidence="1" id="KW-0560">Oxidoreductase</keyword>
<dbReference type="Pfam" id="PF07992">
    <property type="entry name" value="Pyr_redox_2"/>
    <property type="match status" value="1"/>
</dbReference>
<dbReference type="SUPFAM" id="SSF51905">
    <property type="entry name" value="FAD/NAD(P)-binding domain"/>
    <property type="match status" value="1"/>
</dbReference>
<dbReference type="GO" id="GO:0016491">
    <property type="term" value="F:oxidoreductase activity"/>
    <property type="evidence" value="ECO:0007669"/>
    <property type="project" value="UniProtKB-KW"/>
</dbReference>
<dbReference type="PRINTS" id="PR00368">
    <property type="entry name" value="FADPNR"/>
</dbReference>
<feature type="domain" description="FAD/NAD(P)-binding" evidence="2">
    <location>
        <begin position="1"/>
        <end position="293"/>
    </location>
</feature>